<reference evidence="2" key="1">
    <citation type="journal article" date="2020" name="Stud. Mycol.">
        <title>101 Dothideomycetes genomes: a test case for predicting lifestyles and emergence of pathogens.</title>
        <authorList>
            <person name="Haridas S."/>
            <person name="Albert R."/>
            <person name="Binder M."/>
            <person name="Bloem J."/>
            <person name="Labutti K."/>
            <person name="Salamov A."/>
            <person name="Andreopoulos B."/>
            <person name="Baker S."/>
            <person name="Barry K."/>
            <person name="Bills G."/>
            <person name="Bluhm B."/>
            <person name="Cannon C."/>
            <person name="Castanera R."/>
            <person name="Culley D."/>
            <person name="Daum C."/>
            <person name="Ezra D."/>
            <person name="Gonzalez J."/>
            <person name="Henrissat B."/>
            <person name="Kuo A."/>
            <person name="Liang C."/>
            <person name="Lipzen A."/>
            <person name="Lutzoni F."/>
            <person name="Magnuson J."/>
            <person name="Mondo S."/>
            <person name="Nolan M."/>
            <person name="Ohm R."/>
            <person name="Pangilinan J."/>
            <person name="Park H.-J."/>
            <person name="Ramirez L."/>
            <person name="Alfaro M."/>
            <person name="Sun H."/>
            <person name="Tritt A."/>
            <person name="Yoshinaga Y."/>
            <person name="Zwiers L.-H."/>
            <person name="Turgeon B."/>
            <person name="Goodwin S."/>
            <person name="Spatafora J."/>
            <person name="Crous P."/>
            <person name="Grigoriev I."/>
        </authorList>
    </citation>
    <scope>NUCLEOTIDE SEQUENCE</scope>
    <source>
        <strain evidence="2">SCOH1-5</strain>
    </source>
</reference>
<sequence length="248" mass="27907">MEAAQKGTRRLSRHMGMSKSPDTDDWVDAVHGELRKIATYGSDRTEAQSPRGSGTIVERVKATYAAINNSDVMLRLRERLRQAPERRMDHIDSELLSGVLRRILFHRIESAGDCWADIQRAVAETDKTHFELDRIFSSGCSVLSRVYAKYAEREDDMGAFMAPKATVTFLVGRKDSLPAFGSTTWYIVDISCSKTGRKKALRLHLKVGIRHEAIQKYLVNDAYVESLSILCQTPHLIHPACGEKTRIG</sequence>
<dbReference type="OrthoDB" id="3637796at2759"/>
<gene>
    <name evidence="2" type="ORF">CERZMDRAFT_92858</name>
</gene>
<accession>A0A6A6FTG8</accession>
<keyword evidence="3" id="KW-1185">Reference proteome</keyword>
<feature type="region of interest" description="Disordered" evidence="1">
    <location>
        <begin position="1"/>
        <end position="25"/>
    </location>
</feature>
<proteinExistence type="predicted"/>
<dbReference type="Proteomes" id="UP000799539">
    <property type="component" value="Unassembled WGS sequence"/>
</dbReference>
<dbReference type="EMBL" id="ML992663">
    <property type="protein sequence ID" value="KAF2216785.1"/>
    <property type="molecule type" value="Genomic_DNA"/>
</dbReference>
<organism evidence="2 3">
    <name type="scientific">Cercospora zeae-maydis SCOH1-5</name>
    <dbReference type="NCBI Taxonomy" id="717836"/>
    <lineage>
        <taxon>Eukaryota</taxon>
        <taxon>Fungi</taxon>
        <taxon>Dikarya</taxon>
        <taxon>Ascomycota</taxon>
        <taxon>Pezizomycotina</taxon>
        <taxon>Dothideomycetes</taxon>
        <taxon>Dothideomycetidae</taxon>
        <taxon>Mycosphaerellales</taxon>
        <taxon>Mycosphaerellaceae</taxon>
        <taxon>Cercospora</taxon>
    </lineage>
</organism>
<dbReference type="AlphaFoldDB" id="A0A6A6FTG8"/>
<evidence type="ECO:0000256" key="1">
    <source>
        <dbReference type="SAM" id="MobiDB-lite"/>
    </source>
</evidence>
<protein>
    <submittedName>
        <fullName evidence="2">Uncharacterized protein</fullName>
    </submittedName>
</protein>
<name>A0A6A6FTG8_9PEZI</name>
<evidence type="ECO:0000313" key="2">
    <source>
        <dbReference type="EMBL" id="KAF2216785.1"/>
    </source>
</evidence>
<evidence type="ECO:0000313" key="3">
    <source>
        <dbReference type="Proteomes" id="UP000799539"/>
    </source>
</evidence>